<keyword evidence="2" id="KW-1185">Reference proteome</keyword>
<comment type="caution">
    <text evidence="1">The sequence shown here is derived from an EMBL/GenBank/DDBJ whole genome shotgun (WGS) entry which is preliminary data.</text>
</comment>
<reference evidence="2" key="1">
    <citation type="journal article" date="2015" name="Nat. Genet.">
        <title>The genome and transcriptome of the zoonotic hookworm Ancylostoma ceylanicum identify infection-specific gene families.</title>
        <authorList>
            <person name="Schwarz E.M."/>
            <person name="Hu Y."/>
            <person name="Antoshechkin I."/>
            <person name="Miller M.M."/>
            <person name="Sternberg P.W."/>
            <person name="Aroian R.V."/>
        </authorList>
    </citation>
    <scope>NUCLEOTIDE SEQUENCE</scope>
    <source>
        <strain evidence="2">HY135</strain>
    </source>
</reference>
<name>A0A016VYA7_9BILA</name>
<evidence type="ECO:0000313" key="1">
    <source>
        <dbReference type="EMBL" id="EYC32539.1"/>
    </source>
</evidence>
<dbReference type="AlphaFoldDB" id="A0A016VYA7"/>
<gene>
    <name evidence="1" type="primary">Acey_s0003.g1638</name>
    <name evidence="1" type="ORF">Y032_0003g1638</name>
</gene>
<dbReference type="Proteomes" id="UP000024635">
    <property type="component" value="Unassembled WGS sequence"/>
</dbReference>
<organism evidence="1 2">
    <name type="scientific">Ancylostoma ceylanicum</name>
    <dbReference type="NCBI Taxonomy" id="53326"/>
    <lineage>
        <taxon>Eukaryota</taxon>
        <taxon>Metazoa</taxon>
        <taxon>Ecdysozoa</taxon>
        <taxon>Nematoda</taxon>
        <taxon>Chromadorea</taxon>
        <taxon>Rhabditida</taxon>
        <taxon>Rhabditina</taxon>
        <taxon>Rhabditomorpha</taxon>
        <taxon>Strongyloidea</taxon>
        <taxon>Ancylostomatidae</taxon>
        <taxon>Ancylostomatinae</taxon>
        <taxon>Ancylostoma</taxon>
    </lineage>
</organism>
<accession>A0A016VYA7</accession>
<dbReference type="EMBL" id="JARK01001339">
    <property type="protein sequence ID" value="EYC32539.1"/>
    <property type="molecule type" value="Genomic_DNA"/>
</dbReference>
<protein>
    <submittedName>
        <fullName evidence="1">Uncharacterized protein</fullName>
    </submittedName>
</protein>
<proteinExistence type="predicted"/>
<sequence>MDVIQIHASLFIHRTIVGTSNRGHTVQDHQLSEKWSHNALMDLVCTASEWLRRRVTLPPSTQYRSST</sequence>
<evidence type="ECO:0000313" key="2">
    <source>
        <dbReference type="Proteomes" id="UP000024635"/>
    </source>
</evidence>